<organism evidence="1 2">
    <name type="scientific">Maritalea mediterranea</name>
    <dbReference type="NCBI Taxonomy" id="2909667"/>
    <lineage>
        <taxon>Bacteria</taxon>
        <taxon>Pseudomonadati</taxon>
        <taxon>Pseudomonadota</taxon>
        <taxon>Alphaproteobacteria</taxon>
        <taxon>Hyphomicrobiales</taxon>
        <taxon>Devosiaceae</taxon>
        <taxon>Maritalea</taxon>
    </lineage>
</organism>
<reference evidence="1 2" key="1">
    <citation type="submission" date="2022-01" db="EMBL/GenBank/DDBJ databases">
        <title>Maritalea mediterranea sp. nov., isolated from marine plastic residues from the Malva-rosa beach (Valencia, Spain).</title>
        <authorList>
            <person name="Vidal-Verdu A."/>
            <person name="Molina-Menor E."/>
            <person name="Pascual J."/>
            <person name="Pereto J."/>
            <person name="Porcar M."/>
        </authorList>
    </citation>
    <scope>NUCLEOTIDE SEQUENCE [LARGE SCALE GENOMIC DNA]</scope>
    <source>
        <strain evidence="1 2">P4.10X</strain>
    </source>
</reference>
<protein>
    <submittedName>
        <fullName evidence="1">Uncharacterized protein</fullName>
    </submittedName>
</protein>
<name>A0ABS9E3L2_9HYPH</name>
<evidence type="ECO:0000313" key="2">
    <source>
        <dbReference type="Proteomes" id="UP001201217"/>
    </source>
</evidence>
<dbReference type="EMBL" id="JAKGTI010000001">
    <property type="protein sequence ID" value="MCF4097397.1"/>
    <property type="molecule type" value="Genomic_DNA"/>
</dbReference>
<sequence>MANAYLSVGAREFLGPTHEPEGADIALIVGLVFRPQSAGLPIKDQLEKIAALLPEAAMFRCYSQTEAQQM</sequence>
<evidence type="ECO:0000313" key="1">
    <source>
        <dbReference type="EMBL" id="MCF4097397.1"/>
    </source>
</evidence>
<dbReference type="RefSeq" id="WP_236112964.1">
    <property type="nucleotide sequence ID" value="NZ_JAKGTI010000001.1"/>
</dbReference>
<keyword evidence="2" id="KW-1185">Reference proteome</keyword>
<dbReference type="Proteomes" id="UP001201217">
    <property type="component" value="Unassembled WGS sequence"/>
</dbReference>
<proteinExistence type="predicted"/>
<accession>A0ABS9E3L2</accession>
<gene>
    <name evidence="1" type="ORF">L1I42_02710</name>
</gene>
<comment type="caution">
    <text evidence="1">The sequence shown here is derived from an EMBL/GenBank/DDBJ whole genome shotgun (WGS) entry which is preliminary data.</text>
</comment>